<dbReference type="Gene3D" id="2.30.38.10">
    <property type="entry name" value="Luciferase, Domain 3"/>
    <property type="match status" value="1"/>
</dbReference>
<dbReference type="Gene3D" id="3.40.50.980">
    <property type="match status" value="2"/>
</dbReference>
<dbReference type="CDD" id="cd05930">
    <property type="entry name" value="A_NRPS"/>
    <property type="match status" value="1"/>
</dbReference>
<dbReference type="Gene3D" id="3.30.559.10">
    <property type="entry name" value="Chloramphenicol acetyltransferase-like domain"/>
    <property type="match status" value="1"/>
</dbReference>
<dbReference type="Gene3D" id="3.40.50.1820">
    <property type="entry name" value="alpha/beta hydrolase"/>
    <property type="match status" value="1"/>
</dbReference>
<comment type="caution">
    <text evidence="6">The sequence shown here is derived from an EMBL/GenBank/DDBJ whole genome shotgun (WGS) entry which is preliminary data.</text>
</comment>
<protein>
    <submittedName>
        <fullName evidence="6">Amino acid adenylation domain-containing protein</fullName>
    </submittedName>
</protein>
<reference evidence="6 7" key="1">
    <citation type="submission" date="2021-12" db="EMBL/GenBank/DDBJ databases">
        <title>Genome sequence of Kibdelosporangium philippinense ATCC 49844.</title>
        <authorList>
            <person name="Fedorov E.A."/>
            <person name="Omeragic M."/>
            <person name="Shalygina K.F."/>
            <person name="Maclea K.S."/>
        </authorList>
    </citation>
    <scope>NUCLEOTIDE SEQUENCE [LARGE SCALE GENOMIC DNA]</scope>
    <source>
        <strain evidence="6 7">ATCC 49844</strain>
    </source>
</reference>
<dbReference type="EMBL" id="JAJVCN010000001">
    <property type="protein sequence ID" value="MCE7001953.1"/>
    <property type="molecule type" value="Genomic_DNA"/>
</dbReference>
<keyword evidence="2" id="KW-0596">Phosphopantetheine</keyword>
<proteinExistence type="predicted"/>
<gene>
    <name evidence="6" type="ORF">LWC34_03770</name>
</gene>
<dbReference type="InterPro" id="IPR036736">
    <property type="entry name" value="ACP-like_sf"/>
</dbReference>
<evidence type="ECO:0000259" key="5">
    <source>
        <dbReference type="SMART" id="SM00824"/>
    </source>
</evidence>
<dbReference type="InterPro" id="IPR045851">
    <property type="entry name" value="AMP-bd_C_sf"/>
</dbReference>
<dbReference type="InterPro" id="IPR025110">
    <property type="entry name" value="AMP-bd_C"/>
</dbReference>
<evidence type="ECO:0000256" key="3">
    <source>
        <dbReference type="ARBA" id="ARBA00022553"/>
    </source>
</evidence>
<accession>A0ABS8Z5V3</accession>
<dbReference type="Gene3D" id="1.10.1200.10">
    <property type="entry name" value="ACP-like"/>
    <property type="match status" value="1"/>
</dbReference>
<dbReference type="PANTHER" id="PTHR45527:SF1">
    <property type="entry name" value="FATTY ACID SYNTHASE"/>
    <property type="match status" value="1"/>
</dbReference>
<keyword evidence="7" id="KW-1185">Reference proteome</keyword>
<dbReference type="InterPro" id="IPR001031">
    <property type="entry name" value="Thioesterase"/>
</dbReference>
<dbReference type="InterPro" id="IPR020802">
    <property type="entry name" value="TesA-like"/>
</dbReference>
<dbReference type="Pfam" id="PF00975">
    <property type="entry name" value="Thioesterase"/>
    <property type="match status" value="1"/>
</dbReference>
<dbReference type="InterPro" id="IPR020806">
    <property type="entry name" value="PKS_PP-bd"/>
</dbReference>
<dbReference type="InterPro" id="IPR020845">
    <property type="entry name" value="AMP-binding_CS"/>
</dbReference>
<dbReference type="InterPro" id="IPR009081">
    <property type="entry name" value="PP-bd_ACP"/>
</dbReference>
<evidence type="ECO:0000256" key="1">
    <source>
        <dbReference type="ARBA" id="ARBA00001957"/>
    </source>
</evidence>
<feature type="domain" description="Thioesterase TesA-like" evidence="5">
    <location>
        <begin position="1070"/>
        <end position="1296"/>
    </location>
</feature>
<dbReference type="InterPro" id="IPR010071">
    <property type="entry name" value="AA_adenyl_dom"/>
</dbReference>
<name>A0ABS8Z5V3_9PSEU</name>
<dbReference type="SUPFAM" id="SSF56801">
    <property type="entry name" value="Acetyl-CoA synthetase-like"/>
    <property type="match status" value="1"/>
</dbReference>
<dbReference type="Proteomes" id="UP001521150">
    <property type="component" value="Unassembled WGS sequence"/>
</dbReference>
<evidence type="ECO:0000313" key="6">
    <source>
        <dbReference type="EMBL" id="MCE7001953.1"/>
    </source>
</evidence>
<dbReference type="SMART" id="SM01294">
    <property type="entry name" value="PKS_PP_betabranch"/>
    <property type="match status" value="1"/>
</dbReference>
<dbReference type="NCBIfam" id="TIGR01733">
    <property type="entry name" value="AA-adenyl-dom"/>
    <property type="match status" value="1"/>
</dbReference>
<comment type="cofactor">
    <cofactor evidence="1">
        <name>pantetheine 4'-phosphate</name>
        <dbReference type="ChEBI" id="CHEBI:47942"/>
    </cofactor>
</comment>
<dbReference type="RefSeq" id="WP_233722998.1">
    <property type="nucleotide sequence ID" value="NZ_JAJVCN010000001.1"/>
</dbReference>
<dbReference type="SMART" id="SM00824">
    <property type="entry name" value="PKS_TE"/>
    <property type="match status" value="1"/>
</dbReference>
<dbReference type="Pfam" id="PF00668">
    <property type="entry name" value="Condensation"/>
    <property type="match status" value="1"/>
</dbReference>
<dbReference type="Gene3D" id="3.30.559.30">
    <property type="entry name" value="Nonribosomal peptide synthetase, condensation domain"/>
    <property type="match status" value="1"/>
</dbReference>
<dbReference type="Gene3D" id="3.30.300.30">
    <property type="match status" value="1"/>
</dbReference>
<dbReference type="InterPro" id="IPR029058">
    <property type="entry name" value="AB_hydrolase_fold"/>
</dbReference>
<dbReference type="InterPro" id="IPR023213">
    <property type="entry name" value="CAT-like_dom_sf"/>
</dbReference>
<dbReference type="SUPFAM" id="SSF52777">
    <property type="entry name" value="CoA-dependent acyltransferases"/>
    <property type="match status" value="2"/>
</dbReference>
<dbReference type="SUPFAM" id="SSF53474">
    <property type="entry name" value="alpha/beta-Hydrolases"/>
    <property type="match status" value="1"/>
</dbReference>
<dbReference type="PROSITE" id="PS00455">
    <property type="entry name" value="AMP_BINDING"/>
    <property type="match status" value="1"/>
</dbReference>
<dbReference type="PANTHER" id="PTHR45527">
    <property type="entry name" value="NONRIBOSOMAL PEPTIDE SYNTHETASE"/>
    <property type="match status" value="1"/>
</dbReference>
<dbReference type="InterPro" id="IPR001242">
    <property type="entry name" value="Condensation_dom"/>
</dbReference>
<dbReference type="Pfam" id="PF13193">
    <property type="entry name" value="AMP-binding_C"/>
    <property type="match status" value="1"/>
</dbReference>
<dbReference type="Pfam" id="PF00550">
    <property type="entry name" value="PP-binding"/>
    <property type="match status" value="1"/>
</dbReference>
<evidence type="ECO:0000256" key="2">
    <source>
        <dbReference type="ARBA" id="ARBA00022450"/>
    </source>
</evidence>
<keyword evidence="3" id="KW-0597">Phosphoprotein</keyword>
<dbReference type="Pfam" id="PF00501">
    <property type="entry name" value="AMP-binding"/>
    <property type="match status" value="1"/>
</dbReference>
<organism evidence="6 7">
    <name type="scientific">Kibdelosporangium philippinense</name>
    <dbReference type="NCBI Taxonomy" id="211113"/>
    <lineage>
        <taxon>Bacteria</taxon>
        <taxon>Bacillati</taxon>
        <taxon>Actinomycetota</taxon>
        <taxon>Actinomycetes</taxon>
        <taxon>Pseudonocardiales</taxon>
        <taxon>Pseudonocardiaceae</taxon>
        <taxon>Kibdelosporangium</taxon>
    </lineage>
</organism>
<sequence length="1307" mass="142368">MANNVEAVYPLSPLQQGLLFHTLSRPGEPTYFEQIRCAIEGPLALAAFEQAWNWVVARHTVLRTAFASQRLKEPVQVVGRKSVVPVDWQDWRGRTDPDADWEELLRQDRARGFDMARAPLMRLTLRQVADERHLFVWSHHHILLDGWSFGIVLNEALQCYADLITHGRTTDAAPVRPFGDFISFLGDRDTAADERFWQEYLAGVGAPTRLAVDRGEGVHEGGAGTEITLSATLDADVSAAVQAECARLGVSLSALVHGAWARLLSAYSGEREVLFGSTTAGRPPELSGVEQMVGLFINAVPLRVRIDPEQRVGDWLRGIQRDLFQVQNHQFTGLSRVQELSDVERGKPLFETLLSYQNYPLDDGHTESWAGIRLVDYGWTGPTNYPVAVRAFPGEQIMLVLTYYEHRVDGAVAEAMIDQFRLLVERLGVGPDRGLWEIEPVAGPHADRVLREWNATDKPFDLDRTLHGLAEWQAAVRPDAPAIVAVDGRLTYAELDARANQLAHALVGLSVRRGDRVGLCTEKSTATVVAMLAVMKAGAAYVPLDPAYPAGRIAAMIDDARPAALLTWGRGAEATAGIDVPRLALDGDWAKIAEHTTTPLELEVGPDELAYVIYTSGSSGKPKGVMLDHRGRVNNVEDYCDRFGMGPDDRTLCVSSLSFDISVCDLFCSLNAGGCLVFPDAGREKDPEHWLDLIGTEAITLWHSAPALMDAMLDVAAERPYRADTLRLAVLDGDWIPLTQPDRVRAAFPGVQFVSAGGATELSVDSVLYLLGAVDPAWRSIPYGTPMANQTAYVLDEDLRIAPVGVPGELHLGGVGVAAGYLDRPELTAEKFIPHPWPTRPGERLYRTGDLARFGHDGVIELLGRIDFQVKIRGIRIELGEIEAVLREHPAVDACLVAAPTDAAGDRRLAAYIVPTQPGVGDELAAELRSWLRARLPEQLVPEAYVWLERLPLTANGKVNRRDLPAPQFAAAAATRVPPEGELETRLAEHWAKVLDVDVATIDVETSFFDLGGNSLKALRACRVPDLPVAISDLYRYSSVRALAEHLSRSDGSRGPLVRLSAADPAPVVICVPYGGGHAGVYQPVADALGDRVALYAVRLPGHEHDGRDEQLQPVDAVARAVAEAAAAFAGRPMVVYGHCGGVALATEVATLLERAGADLRGLMVGASYPPNNADAFDDDPFAPVDDVELAGQFAKLGGFGGLSAEEAKTIGRLLRHDGTEARRYFRRALENGRTRLRAPLTCLIGADDPLTTDYADGWLSWGRFAVDHELVVLPGDHYFIREHATHVARHLLAALDATTPSEVTAR</sequence>
<evidence type="ECO:0000313" key="7">
    <source>
        <dbReference type="Proteomes" id="UP001521150"/>
    </source>
</evidence>
<dbReference type="CDD" id="cd19543">
    <property type="entry name" value="DCL_NRPS"/>
    <property type="match status" value="1"/>
</dbReference>
<dbReference type="InterPro" id="IPR000873">
    <property type="entry name" value="AMP-dep_synth/lig_dom"/>
</dbReference>
<dbReference type="SMART" id="SM00823">
    <property type="entry name" value="PKS_PP"/>
    <property type="match status" value="1"/>
</dbReference>
<feature type="domain" description="Polyketide synthase-like phosphopantetheine-binding" evidence="4">
    <location>
        <begin position="984"/>
        <end position="1051"/>
    </location>
</feature>
<evidence type="ECO:0000259" key="4">
    <source>
        <dbReference type="SMART" id="SM00823"/>
    </source>
</evidence>